<dbReference type="SUPFAM" id="SSF55920">
    <property type="entry name" value="Creatinase/aminopeptidase"/>
    <property type="match status" value="1"/>
</dbReference>
<dbReference type="Pfam" id="PF00557">
    <property type="entry name" value="Peptidase_M24"/>
    <property type="match status" value="1"/>
</dbReference>
<sequence length="366" mass="39672">MERAVRWDRLREEMAREGVELLALVPGANLFYLTGLHFHRMERPIVALLPREGEPALILPAFEVEKAQRAPIPWRLFPYTDAEGPASAFHAAAAALGGRGHTIAVETLGMRVLEWSLLAEAFESPTPLPAEPLLARLRMVKGPEEIAAIRRAIAAAEAALQQWLPEVRPGMTEREATRRLIQACFAAGADALAFEPIVVAGPNAALPHATPSERPMGPGEMMIVDFGVIMDGYVSDLTRTFVLGEPDPETARIYEVVREANAAGRAAVRPGIPAEAVDRAARAVIEAAGYGPYFPHRTGHGLGLEIHEPPYLVQGDRTLLTPGMVFTVEPGIYLPGRGGVRIEDVVVVTETGGESLTTFPRELRSL</sequence>
<dbReference type="InterPro" id="IPR000994">
    <property type="entry name" value="Pept_M24"/>
</dbReference>
<dbReference type="FunCoup" id="A0A212R6R7">
    <property type="interactions" value="325"/>
</dbReference>
<dbReference type="GO" id="GO:0004177">
    <property type="term" value="F:aminopeptidase activity"/>
    <property type="evidence" value="ECO:0007669"/>
    <property type="project" value="UniProtKB-ARBA"/>
</dbReference>
<keyword evidence="3" id="KW-0472">Membrane</keyword>
<dbReference type="InParanoid" id="A0A212R6R7"/>
<dbReference type="InterPro" id="IPR000587">
    <property type="entry name" value="Creatinase_N"/>
</dbReference>
<reference evidence="7" key="1">
    <citation type="submission" date="2017-06" db="EMBL/GenBank/DDBJ databases">
        <authorList>
            <person name="Varghese N."/>
            <person name="Submissions S."/>
        </authorList>
    </citation>
    <scope>NUCLEOTIDE SEQUENCE [LARGE SCALE GENOMIC DNA]</scope>
    <source>
        <strain evidence="7">JAD2</strain>
    </source>
</reference>
<dbReference type="SUPFAM" id="SSF53092">
    <property type="entry name" value="Creatinase/prolidase N-terminal domain"/>
    <property type="match status" value="1"/>
</dbReference>
<protein>
    <submittedName>
        <fullName evidence="6">Xaa-Pro dipeptidase</fullName>
    </submittedName>
</protein>
<dbReference type="EMBL" id="FYEK01000035">
    <property type="protein sequence ID" value="SNB67886.1"/>
    <property type="molecule type" value="Genomic_DNA"/>
</dbReference>
<keyword evidence="1" id="KW-0479">Metal-binding</keyword>
<evidence type="ECO:0000313" key="6">
    <source>
        <dbReference type="EMBL" id="SNB67886.1"/>
    </source>
</evidence>
<dbReference type="OrthoDB" id="9806388at2"/>
<keyword evidence="3" id="KW-0812">Transmembrane</keyword>
<dbReference type="Pfam" id="PF01321">
    <property type="entry name" value="Creatinase_N"/>
    <property type="match status" value="1"/>
</dbReference>
<keyword evidence="3" id="KW-1133">Transmembrane helix</keyword>
<keyword evidence="2" id="KW-0378">Hydrolase</keyword>
<dbReference type="InterPro" id="IPR029149">
    <property type="entry name" value="Creatin/AminoP/Spt16_N"/>
</dbReference>
<dbReference type="InterPro" id="IPR001131">
    <property type="entry name" value="Peptidase_M24B_aminopep-P_CS"/>
</dbReference>
<dbReference type="InterPro" id="IPR001714">
    <property type="entry name" value="Pept_M24_MAP"/>
</dbReference>
<gene>
    <name evidence="6" type="ORF">SAMN02746019_00002020</name>
</gene>
<evidence type="ECO:0000256" key="1">
    <source>
        <dbReference type="ARBA" id="ARBA00022723"/>
    </source>
</evidence>
<dbReference type="Gene3D" id="3.90.230.10">
    <property type="entry name" value="Creatinase/methionine aminopeptidase superfamily"/>
    <property type="match status" value="1"/>
</dbReference>
<feature type="transmembrane region" description="Helical" evidence="3">
    <location>
        <begin position="21"/>
        <end position="39"/>
    </location>
</feature>
<feature type="domain" description="Peptidase M24" evidence="4">
    <location>
        <begin position="148"/>
        <end position="350"/>
    </location>
</feature>
<feature type="domain" description="Creatinase N-terminal" evidence="5">
    <location>
        <begin position="6"/>
        <end position="140"/>
    </location>
</feature>
<dbReference type="GO" id="GO:0008235">
    <property type="term" value="F:metalloexopeptidase activity"/>
    <property type="evidence" value="ECO:0007669"/>
    <property type="project" value="UniProtKB-ARBA"/>
</dbReference>
<dbReference type="PROSITE" id="PS00491">
    <property type="entry name" value="PROLINE_PEPTIDASE"/>
    <property type="match status" value="1"/>
</dbReference>
<dbReference type="GO" id="GO:0046872">
    <property type="term" value="F:metal ion binding"/>
    <property type="evidence" value="ECO:0007669"/>
    <property type="project" value="UniProtKB-KW"/>
</dbReference>
<organism evidence="6 7">
    <name type="scientific">Thermoflexus hugenholtzii JAD2</name>
    <dbReference type="NCBI Taxonomy" id="877466"/>
    <lineage>
        <taxon>Bacteria</taxon>
        <taxon>Bacillati</taxon>
        <taxon>Chloroflexota</taxon>
        <taxon>Thermoflexia</taxon>
        <taxon>Thermoflexales</taxon>
        <taxon>Thermoflexaceae</taxon>
        <taxon>Thermoflexus</taxon>
    </lineage>
</organism>
<dbReference type="PANTHER" id="PTHR46112:SF3">
    <property type="entry name" value="AMINOPEPTIDASE YPDF"/>
    <property type="match status" value="1"/>
</dbReference>
<dbReference type="RefSeq" id="WP_159461680.1">
    <property type="nucleotide sequence ID" value="NZ_FYEK01000035.1"/>
</dbReference>
<dbReference type="CDD" id="cd01092">
    <property type="entry name" value="APP-like"/>
    <property type="match status" value="1"/>
</dbReference>
<evidence type="ECO:0000256" key="3">
    <source>
        <dbReference type="SAM" id="Phobius"/>
    </source>
</evidence>
<dbReference type="Gene3D" id="3.40.350.10">
    <property type="entry name" value="Creatinase/prolidase N-terminal domain"/>
    <property type="match status" value="1"/>
</dbReference>
<dbReference type="Proteomes" id="UP000197025">
    <property type="component" value="Unassembled WGS sequence"/>
</dbReference>
<dbReference type="InterPro" id="IPR050659">
    <property type="entry name" value="Peptidase_M24B"/>
</dbReference>
<accession>A0A212R6R7</accession>
<dbReference type="PANTHER" id="PTHR46112">
    <property type="entry name" value="AMINOPEPTIDASE"/>
    <property type="match status" value="1"/>
</dbReference>
<proteinExistence type="predicted"/>
<dbReference type="InterPro" id="IPR036005">
    <property type="entry name" value="Creatinase/aminopeptidase-like"/>
</dbReference>
<dbReference type="PRINTS" id="PR00599">
    <property type="entry name" value="MAPEPTIDASE"/>
</dbReference>
<name>A0A212R6R7_9CHLR</name>
<evidence type="ECO:0000259" key="4">
    <source>
        <dbReference type="Pfam" id="PF00557"/>
    </source>
</evidence>
<evidence type="ECO:0000259" key="5">
    <source>
        <dbReference type="Pfam" id="PF01321"/>
    </source>
</evidence>
<evidence type="ECO:0000313" key="7">
    <source>
        <dbReference type="Proteomes" id="UP000197025"/>
    </source>
</evidence>
<evidence type="ECO:0000256" key="2">
    <source>
        <dbReference type="ARBA" id="ARBA00022801"/>
    </source>
</evidence>
<keyword evidence="7" id="KW-1185">Reference proteome</keyword>
<dbReference type="AlphaFoldDB" id="A0A212R6R7"/>